<evidence type="ECO:0000256" key="3">
    <source>
        <dbReference type="PROSITE-ProRule" id="PRU00023"/>
    </source>
</evidence>
<dbReference type="SMART" id="SM00248">
    <property type="entry name" value="ANK"/>
    <property type="match status" value="10"/>
</dbReference>
<evidence type="ECO:0000256" key="1">
    <source>
        <dbReference type="ARBA" id="ARBA00022737"/>
    </source>
</evidence>
<dbReference type="Pfam" id="PF00023">
    <property type="entry name" value="Ank"/>
    <property type="match status" value="2"/>
</dbReference>
<proteinExistence type="predicted"/>
<name>A0A0A1TIN1_9HYPO</name>
<keyword evidence="1" id="KW-0677">Repeat</keyword>
<dbReference type="Pfam" id="PF12796">
    <property type="entry name" value="Ank_2"/>
    <property type="match status" value="1"/>
</dbReference>
<feature type="region of interest" description="Disordered" evidence="4">
    <location>
        <begin position="1741"/>
        <end position="1774"/>
    </location>
</feature>
<feature type="compositionally biased region" description="Acidic residues" evidence="4">
    <location>
        <begin position="1150"/>
        <end position="1171"/>
    </location>
</feature>
<feature type="repeat" description="ANK" evidence="3">
    <location>
        <begin position="564"/>
        <end position="596"/>
    </location>
</feature>
<dbReference type="InterPro" id="IPR002110">
    <property type="entry name" value="Ankyrin_rpt"/>
</dbReference>
<dbReference type="PANTHER" id="PTHR24198:SF165">
    <property type="entry name" value="ANKYRIN REPEAT-CONTAINING PROTEIN-RELATED"/>
    <property type="match status" value="1"/>
</dbReference>
<evidence type="ECO:0000256" key="2">
    <source>
        <dbReference type="ARBA" id="ARBA00023043"/>
    </source>
</evidence>
<feature type="repeat" description="ANK" evidence="3">
    <location>
        <begin position="1448"/>
        <end position="1480"/>
    </location>
</feature>
<dbReference type="OrthoDB" id="539213at2759"/>
<dbReference type="SUPFAM" id="SSF48403">
    <property type="entry name" value="Ankyrin repeat"/>
    <property type="match status" value="2"/>
</dbReference>
<dbReference type="PANTHER" id="PTHR24198">
    <property type="entry name" value="ANKYRIN REPEAT AND PROTEIN KINASE DOMAIN-CONTAINING PROTEIN"/>
    <property type="match status" value="1"/>
</dbReference>
<protein>
    <recommendedName>
        <fullName evidence="7">Ankyrin repeat protein</fullName>
    </recommendedName>
</protein>
<feature type="repeat" description="ANK" evidence="3">
    <location>
        <begin position="531"/>
        <end position="563"/>
    </location>
</feature>
<gene>
    <name evidence="5" type="ORF">VHEMI06262</name>
</gene>
<evidence type="ECO:0000256" key="4">
    <source>
        <dbReference type="SAM" id="MobiDB-lite"/>
    </source>
</evidence>
<feature type="compositionally biased region" description="Basic and acidic residues" evidence="4">
    <location>
        <begin position="595"/>
        <end position="612"/>
    </location>
</feature>
<dbReference type="STRING" id="1531966.A0A0A1TIN1"/>
<dbReference type="HOGENOM" id="CLU_003548_0_0_1"/>
<reference evidence="5 6" key="1">
    <citation type="journal article" date="2015" name="Genome Announc.">
        <title>Draft Genome Sequence and Gene Annotation of the Entomopathogenic Fungus Verticillium hemipterigenum.</title>
        <authorList>
            <person name="Horn F."/>
            <person name="Habel A."/>
            <person name="Scharf D.H."/>
            <person name="Dworschak J."/>
            <person name="Brakhage A.A."/>
            <person name="Guthke R."/>
            <person name="Hertweck C."/>
            <person name="Linde J."/>
        </authorList>
    </citation>
    <scope>NUCLEOTIDE SEQUENCE [LARGE SCALE GENOMIC DNA]</scope>
</reference>
<dbReference type="Gene3D" id="1.25.40.20">
    <property type="entry name" value="Ankyrin repeat-containing domain"/>
    <property type="match status" value="3"/>
</dbReference>
<dbReference type="EMBL" id="CDHN01000003">
    <property type="protein sequence ID" value="CEJ90475.1"/>
    <property type="molecule type" value="Genomic_DNA"/>
</dbReference>
<evidence type="ECO:0000313" key="6">
    <source>
        <dbReference type="Proteomes" id="UP000039046"/>
    </source>
</evidence>
<keyword evidence="2 3" id="KW-0040">ANK repeat</keyword>
<sequence>MAHFPKIPCPPEQLASYIADHPETPITEILAPFRQYEAHLRGVFAQDRQNPLLADPHINLLPLFTSDTSRITTRARNLEVETEEEKSRYVMELPAEKRRANGTPATVANIEEFRHNFNLFSESSLTEMDWSNVVAAGSSVVNCLLPVPDEFNVNKRKLREYYHEKFCPASDVDLFLYGLTHEQAIEKMKQIEQAVRDSVLHEVTVVRTKYAVTIASQYPVRHIQIVLRVYKSIGEILTGFDIDAAGGAYDGKQVYVTPRALGSFITQINHIDLSRRSPSYENRLSKYSHRNFEIYWPELDRSRIDPTIYERSFQRTLGLARLLVLERLPTTSVREKYQNQRRQERGRPTLYRNHFRQFGDIKSNYEDEVADWLSEEEVSSYHTFTIPYGQKFNAKKIEKLCYSRDLLLNAEWNQPKDRKVYLHRHPAFFGRVQDVIEDCCGSCPTASTKDEIETAEKEAEIYISGSISFLIDDPGRQQIGSFNPLTEEDWTDMAYVGNTARLCQSIVDNDTDDILNWLSQEGADINKRDYTGRTPLHLAVTSSTADTVKCLVDHGARLTARLADGRTALHLASSRGDVAIVKILMERSIENEAQFEDSKDAVARDDDEHSIPGDDEDSDLEMVDSKTDIDVMSITTASFVKVPKADAGEEDIGPDEVHDEPDYYNIDVLAWDMPCSPLHLAIVGGHEGVVSLLCDYGADAILPVKFLQENDNKAILTLVLALKLPKSKAISMVKLLLKLGAISSQADTNSWTAFHRYVDNNEMEAIDVLLENDKTAVKAAINHLAFNGYSWNPSAISPLQTAIESENSLVIMKLLTAGASPHIDFEAWLKAAKLGSMYRDLSNFEVNKRHFASSIEQPIITAIRHANADLVAQLLDRGVNPDTLTSTGNKIVQNDNFQTWERAESALDLAQRTLRKLRAYKPKDSETEVTCEVALADCKAFLEVQPEDSYKKWLVHRDLIGRKERWETRKHILQEKHQQTAAGKVLKAEAIKTAIGELEKIELMLVSKNAKGFKELYPKYQYSGREDSDNFDRYDNVYGLPQELEKYQFSPQFVGDSDMTPDRLEGYMELMDAAWSGDAERIKQLTLQPWGTNGSLMPLKMDIRDIHGNTPFSIAFLRGHHNATRRVLEVIQAQWSPKETEEVRYKLRDDGDDDDEYEHSDYESSDEESDQDIISEKLNQPFTIDNVGEVSIQVKSHTKPVELLTRIFNISLHLDNRKLNGDTQCRLTRQVLEQDDIVGLKLLIELGQQYSNSNNNDDGNEEGQDSTFTFPADDFIFAVQKGKVDLLRHIIKRTGAGLPLDHLVKKSGIQIKKKPRYYQGLTVYGKKRNDWATAGRNMVVRTEVSNTPPLLHAARGGCIESVEFFMGDAPHRLFTEFAKSKAGREDKRLDILRKSRGGVDLAISKWLGADNEWVLHCAILSEPSEASSEVVQYLIQTCPSALEKKTSSGATPLLLACTFGRIDSIKQLIKAGADQSTKNHSGENILHVLLAQGAPICGVEAVFKLLDPELRSQLFMQRTNLASGGNTPLQQWMSRLGQHNSSEAFSQDNRMLKMILKFSGGKELNQLNSGGESCLHWAVMTSRINMVQALVDFNPELLVRENAVGRTPAEVAHEKVLSKTFERPNSYYRYNDDDSGVAELIRQHPDHFHSTDTKNSAQQRDDLLRLQESTSLRDEYEPKILARLLVILGVENVGSHDNKVPDDNVRRQVTWDICRTTLAKSENKRRLVSLNEANDVARRLGESHSQSRYFSVESRHDEDAEPADEDDSKKEDYVSNLERSAGRWILPVAGDQPPKCIVCKSKHAADAYA</sequence>
<dbReference type="PROSITE" id="PS50088">
    <property type="entry name" value="ANK_REPEAT"/>
    <property type="match status" value="4"/>
</dbReference>
<feature type="region of interest" description="Disordered" evidence="4">
    <location>
        <begin position="595"/>
        <end position="620"/>
    </location>
</feature>
<dbReference type="Proteomes" id="UP000039046">
    <property type="component" value="Unassembled WGS sequence"/>
</dbReference>
<evidence type="ECO:0008006" key="7">
    <source>
        <dbReference type="Google" id="ProtNLM"/>
    </source>
</evidence>
<dbReference type="PROSITE" id="PS50297">
    <property type="entry name" value="ANK_REP_REGION"/>
    <property type="match status" value="4"/>
</dbReference>
<organism evidence="5 6">
    <name type="scientific">[Torrubiella] hemipterigena</name>
    <dbReference type="NCBI Taxonomy" id="1531966"/>
    <lineage>
        <taxon>Eukaryota</taxon>
        <taxon>Fungi</taxon>
        <taxon>Dikarya</taxon>
        <taxon>Ascomycota</taxon>
        <taxon>Pezizomycotina</taxon>
        <taxon>Sordariomycetes</taxon>
        <taxon>Hypocreomycetidae</taxon>
        <taxon>Hypocreales</taxon>
        <taxon>Clavicipitaceae</taxon>
        <taxon>Clavicipitaceae incertae sedis</taxon>
        <taxon>'Torrubiella' clade</taxon>
    </lineage>
</organism>
<keyword evidence="6" id="KW-1185">Reference proteome</keyword>
<evidence type="ECO:0000313" key="5">
    <source>
        <dbReference type="EMBL" id="CEJ90475.1"/>
    </source>
</evidence>
<accession>A0A0A1TIN1</accession>
<feature type="region of interest" description="Disordered" evidence="4">
    <location>
        <begin position="1141"/>
        <end position="1171"/>
    </location>
</feature>
<feature type="repeat" description="ANK" evidence="3">
    <location>
        <begin position="676"/>
        <end position="699"/>
    </location>
</feature>
<dbReference type="InterPro" id="IPR036770">
    <property type="entry name" value="Ankyrin_rpt-contain_sf"/>
</dbReference>